<dbReference type="OrthoDB" id="405906at2759"/>
<evidence type="ECO:0000313" key="3">
    <source>
        <dbReference type="EMBL" id="KAF2760074.1"/>
    </source>
</evidence>
<keyword evidence="1" id="KW-0812">Transmembrane</keyword>
<sequence>MPDQLDSGNGSTKGYRGGNELINQAMMAFTAIAWANAIELTVLIFVVFKRYEGTYFWSLLLSTLSIVPYSIGAWIKQVYTPYRDSVPSLLPVAFLNISWLILIPGQSIVLWSRLHLIIHNRRQLRFILWLIIVNWFLFCIPTTVFTWGSNTHQGPFVTGYAVYEKIQMVAFSLQEIYISGIYVWEVRKVLAFVFERNSRKIMWELVAINVFIIALDIALLAVEFMNMYQVETTFKGMVYSIKLKLEFGVLSKLVKVVLERKDSHARIPSKTQESAMDLSQFPASPSETPQVLTTEQFTRSCIGSVSTRKGSIKHIEHMTRDFNLPAEWRRNHSDDLGHTGPLVLHEEDGLVDRPRMAKRESQMSDIALQYPGRLDSVPGATTT</sequence>
<evidence type="ECO:0000313" key="4">
    <source>
        <dbReference type="Proteomes" id="UP000799437"/>
    </source>
</evidence>
<organism evidence="3 4">
    <name type="scientific">Pseudovirgaria hyperparasitica</name>
    <dbReference type="NCBI Taxonomy" id="470096"/>
    <lineage>
        <taxon>Eukaryota</taxon>
        <taxon>Fungi</taxon>
        <taxon>Dikarya</taxon>
        <taxon>Ascomycota</taxon>
        <taxon>Pezizomycotina</taxon>
        <taxon>Dothideomycetes</taxon>
        <taxon>Dothideomycetes incertae sedis</taxon>
        <taxon>Acrospermales</taxon>
        <taxon>Acrospermaceae</taxon>
        <taxon>Pseudovirgaria</taxon>
    </lineage>
</organism>
<evidence type="ECO:0000256" key="1">
    <source>
        <dbReference type="SAM" id="Phobius"/>
    </source>
</evidence>
<dbReference type="Proteomes" id="UP000799437">
    <property type="component" value="Unassembled WGS sequence"/>
</dbReference>
<feature type="transmembrane region" description="Helical" evidence="1">
    <location>
        <begin position="126"/>
        <end position="146"/>
    </location>
</feature>
<dbReference type="PANTHER" id="PTHR37013">
    <property type="entry name" value="INTEGRAL MEMBRANE PROTEIN (AFU_ORTHOLOGUE AFUA_1G05950)-RELATED"/>
    <property type="match status" value="1"/>
</dbReference>
<dbReference type="RefSeq" id="XP_033602525.1">
    <property type="nucleotide sequence ID" value="XM_033740361.1"/>
</dbReference>
<reference evidence="3" key="1">
    <citation type="journal article" date="2020" name="Stud. Mycol.">
        <title>101 Dothideomycetes genomes: a test case for predicting lifestyles and emergence of pathogens.</title>
        <authorList>
            <person name="Haridas S."/>
            <person name="Albert R."/>
            <person name="Binder M."/>
            <person name="Bloem J."/>
            <person name="Labutti K."/>
            <person name="Salamov A."/>
            <person name="Andreopoulos B."/>
            <person name="Baker S."/>
            <person name="Barry K."/>
            <person name="Bills G."/>
            <person name="Bluhm B."/>
            <person name="Cannon C."/>
            <person name="Castanera R."/>
            <person name="Culley D."/>
            <person name="Daum C."/>
            <person name="Ezra D."/>
            <person name="Gonzalez J."/>
            <person name="Henrissat B."/>
            <person name="Kuo A."/>
            <person name="Liang C."/>
            <person name="Lipzen A."/>
            <person name="Lutzoni F."/>
            <person name="Magnuson J."/>
            <person name="Mondo S."/>
            <person name="Nolan M."/>
            <person name="Ohm R."/>
            <person name="Pangilinan J."/>
            <person name="Park H.-J."/>
            <person name="Ramirez L."/>
            <person name="Alfaro M."/>
            <person name="Sun H."/>
            <person name="Tritt A."/>
            <person name="Yoshinaga Y."/>
            <person name="Zwiers L.-H."/>
            <person name="Turgeon B."/>
            <person name="Goodwin S."/>
            <person name="Spatafora J."/>
            <person name="Crous P."/>
            <person name="Grigoriev I."/>
        </authorList>
    </citation>
    <scope>NUCLEOTIDE SEQUENCE</scope>
    <source>
        <strain evidence="3">CBS 121739</strain>
    </source>
</reference>
<proteinExistence type="predicted"/>
<dbReference type="GeneID" id="54481415"/>
<dbReference type="InterPro" id="IPR056120">
    <property type="entry name" value="DUF7703"/>
</dbReference>
<protein>
    <recommendedName>
        <fullName evidence="2">DUF7703 domain-containing protein</fullName>
    </recommendedName>
</protein>
<feature type="domain" description="DUF7703" evidence="2">
    <location>
        <begin position="25"/>
        <end position="255"/>
    </location>
</feature>
<dbReference type="EMBL" id="ML996568">
    <property type="protein sequence ID" value="KAF2760074.1"/>
    <property type="molecule type" value="Genomic_DNA"/>
</dbReference>
<feature type="transmembrane region" description="Helical" evidence="1">
    <location>
        <begin position="95"/>
        <end position="114"/>
    </location>
</feature>
<name>A0A6A6WDD9_9PEZI</name>
<evidence type="ECO:0000259" key="2">
    <source>
        <dbReference type="Pfam" id="PF24802"/>
    </source>
</evidence>
<dbReference type="PANTHER" id="PTHR37013:SF3">
    <property type="entry name" value="INTEGRAL MEMBRANE PROTEIN (AFU_ORTHOLOGUE AFUA_1G05950)"/>
    <property type="match status" value="1"/>
</dbReference>
<gene>
    <name evidence="3" type="ORF">EJ05DRAFT_271366</name>
</gene>
<feature type="transmembrane region" description="Helical" evidence="1">
    <location>
        <begin position="166"/>
        <end position="184"/>
    </location>
</feature>
<feature type="transmembrane region" description="Helical" evidence="1">
    <location>
        <begin position="205"/>
        <end position="228"/>
    </location>
</feature>
<feature type="transmembrane region" description="Helical" evidence="1">
    <location>
        <begin position="25"/>
        <end position="48"/>
    </location>
</feature>
<dbReference type="AlphaFoldDB" id="A0A6A6WDD9"/>
<accession>A0A6A6WDD9</accession>
<feature type="transmembrane region" description="Helical" evidence="1">
    <location>
        <begin position="55"/>
        <end position="75"/>
    </location>
</feature>
<keyword evidence="4" id="KW-1185">Reference proteome</keyword>
<dbReference type="Pfam" id="PF24802">
    <property type="entry name" value="DUF7703"/>
    <property type="match status" value="1"/>
</dbReference>
<keyword evidence="1" id="KW-1133">Transmembrane helix</keyword>
<keyword evidence="1" id="KW-0472">Membrane</keyword>